<proteinExistence type="predicted"/>
<accession>A0ABU3B3N4</accession>
<feature type="signal peptide" evidence="1">
    <location>
        <begin position="1"/>
        <end position="26"/>
    </location>
</feature>
<sequence>MSRGTWLAVMAGLICVGAAAITAAGAASEPELRPTPPRVYSSCLAADTKATAAGDDPCDGR</sequence>
<evidence type="ECO:0000256" key="1">
    <source>
        <dbReference type="SAM" id="SignalP"/>
    </source>
</evidence>
<evidence type="ECO:0000313" key="2">
    <source>
        <dbReference type="EMBL" id="MDT0615913.1"/>
    </source>
</evidence>
<dbReference type="Proteomes" id="UP001180724">
    <property type="component" value="Unassembled WGS sequence"/>
</dbReference>
<organism evidence="2 3">
    <name type="scientific">Streptomyces lancefieldiae</name>
    <dbReference type="NCBI Taxonomy" id="3075520"/>
    <lineage>
        <taxon>Bacteria</taxon>
        <taxon>Bacillati</taxon>
        <taxon>Actinomycetota</taxon>
        <taxon>Actinomycetes</taxon>
        <taxon>Kitasatosporales</taxon>
        <taxon>Streptomycetaceae</taxon>
        <taxon>Streptomyces</taxon>
    </lineage>
</organism>
<keyword evidence="3" id="KW-1185">Reference proteome</keyword>
<keyword evidence="1" id="KW-0732">Signal</keyword>
<evidence type="ECO:0000313" key="3">
    <source>
        <dbReference type="Proteomes" id="UP001180724"/>
    </source>
</evidence>
<comment type="caution">
    <text evidence="2">The sequence shown here is derived from an EMBL/GenBank/DDBJ whole genome shotgun (WGS) entry which is preliminary data.</text>
</comment>
<feature type="chain" id="PRO_5045685715" evidence="1">
    <location>
        <begin position="27"/>
        <end position="61"/>
    </location>
</feature>
<dbReference type="EMBL" id="JAVRFH010000081">
    <property type="protein sequence ID" value="MDT0615913.1"/>
    <property type="molecule type" value="Genomic_DNA"/>
</dbReference>
<gene>
    <name evidence="2" type="ORF">RM812_37940</name>
</gene>
<name>A0ABU3B3N4_9ACTN</name>
<dbReference type="RefSeq" id="WP_311584714.1">
    <property type="nucleotide sequence ID" value="NZ_JAVRFH010000081.1"/>
</dbReference>
<reference evidence="2" key="1">
    <citation type="submission" date="2024-05" db="EMBL/GenBank/DDBJ databases">
        <title>30 novel species of actinomycetes from the DSMZ collection.</title>
        <authorList>
            <person name="Nouioui I."/>
        </authorList>
    </citation>
    <scope>NUCLEOTIDE SEQUENCE</scope>
    <source>
        <strain evidence="2">DSM 40712</strain>
    </source>
</reference>
<protein>
    <submittedName>
        <fullName evidence="2">Uncharacterized protein</fullName>
    </submittedName>
</protein>